<reference evidence="4" key="1">
    <citation type="submission" date="2021-01" db="EMBL/GenBank/DDBJ databases">
        <authorList>
            <person name="Corre E."/>
            <person name="Pelletier E."/>
            <person name="Niang G."/>
            <person name="Scheremetjew M."/>
            <person name="Finn R."/>
            <person name="Kale V."/>
            <person name="Holt S."/>
            <person name="Cochrane G."/>
            <person name="Meng A."/>
            <person name="Brown T."/>
            <person name="Cohen L."/>
        </authorList>
    </citation>
    <scope>NUCLEOTIDE SEQUENCE</scope>
    <source>
        <strain evidence="4">OF101</strain>
    </source>
</reference>
<gene>
    <name evidence="4" type="ORF">ACAT0790_LOCUS31739</name>
</gene>
<keyword evidence="1" id="KW-0694">RNA-binding</keyword>
<dbReference type="InterPro" id="IPR012677">
    <property type="entry name" value="Nucleotide-bd_a/b_plait_sf"/>
</dbReference>
<evidence type="ECO:0000259" key="3">
    <source>
        <dbReference type="PROSITE" id="PS50102"/>
    </source>
</evidence>
<name>A0A7S1QX78_ALECA</name>
<evidence type="ECO:0000313" key="4">
    <source>
        <dbReference type="EMBL" id="CAD9150895.1"/>
    </source>
</evidence>
<dbReference type="Gene3D" id="3.30.70.330">
    <property type="match status" value="1"/>
</dbReference>
<feature type="region of interest" description="Disordered" evidence="2">
    <location>
        <begin position="51"/>
        <end position="78"/>
    </location>
</feature>
<feature type="domain" description="RRM" evidence="3">
    <location>
        <begin position="154"/>
        <end position="239"/>
    </location>
</feature>
<evidence type="ECO:0000256" key="2">
    <source>
        <dbReference type="SAM" id="MobiDB-lite"/>
    </source>
</evidence>
<dbReference type="InterPro" id="IPR007201">
    <property type="entry name" value="Mei2-like_Rrm_C"/>
</dbReference>
<dbReference type="EMBL" id="HBGE01052580">
    <property type="protein sequence ID" value="CAD9150895.1"/>
    <property type="molecule type" value="Transcribed_RNA"/>
</dbReference>
<organism evidence="4">
    <name type="scientific">Alexandrium catenella</name>
    <name type="common">Red tide dinoflagellate</name>
    <name type="synonym">Gonyaulax catenella</name>
    <dbReference type="NCBI Taxonomy" id="2925"/>
    <lineage>
        <taxon>Eukaryota</taxon>
        <taxon>Sar</taxon>
        <taxon>Alveolata</taxon>
        <taxon>Dinophyceae</taxon>
        <taxon>Gonyaulacales</taxon>
        <taxon>Pyrocystaceae</taxon>
        <taxon>Alexandrium</taxon>
    </lineage>
</organism>
<dbReference type="SUPFAM" id="SSF54928">
    <property type="entry name" value="RNA-binding domain, RBD"/>
    <property type="match status" value="1"/>
</dbReference>
<dbReference type="InterPro" id="IPR035979">
    <property type="entry name" value="RBD_domain_sf"/>
</dbReference>
<sequence length="292" mass="31652">MAILAGVKVVVKNTFLEVAEFEDGGADVQIRRCQTEPAIIRFWSEVEGVHPADSDTESVGSASGTASTASCTSKSSTSTVLTAPSTSKLATGTCTDSVARTGTSNVDMLPRPRGFEAVEWPALPASPITVAKAPSGAQLARAHRPKAARDAPWTTVMLRNLPNDYTRSMLLDLLDERGFAARYDFVYVPTDFARGAGLGYAFVNMRLASEAVKLRDTLDGFKRWSVPSNKVCTVSWSVDQGLAANIERYRNSPVMHDSVPDDFKPVLLHDGVCADFPEPTKRIRRPTLRKSS</sequence>
<evidence type="ECO:0000256" key="1">
    <source>
        <dbReference type="PROSITE-ProRule" id="PRU00176"/>
    </source>
</evidence>
<accession>A0A7S1QX78</accession>
<dbReference type="InterPro" id="IPR000504">
    <property type="entry name" value="RRM_dom"/>
</dbReference>
<proteinExistence type="predicted"/>
<protein>
    <recommendedName>
        <fullName evidence="3">RRM domain-containing protein</fullName>
    </recommendedName>
</protein>
<dbReference type="AlphaFoldDB" id="A0A7S1QX78"/>
<dbReference type="PROSITE" id="PS50102">
    <property type="entry name" value="RRM"/>
    <property type="match status" value="1"/>
</dbReference>
<feature type="compositionally biased region" description="Low complexity" evidence="2">
    <location>
        <begin position="57"/>
        <end position="78"/>
    </location>
</feature>
<dbReference type="GO" id="GO:0003723">
    <property type="term" value="F:RNA binding"/>
    <property type="evidence" value="ECO:0007669"/>
    <property type="project" value="UniProtKB-UniRule"/>
</dbReference>
<dbReference type="CDD" id="cd12277">
    <property type="entry name" value="RRM3_MEI2_EAR1_like"/>
    <property type="match status" value="1"/>
</dbReference>
<dbReference type="Pfam" id="PF04059">
    <property type="entry name" value="RRM_2"/>
    <property type="match status" value="1"/>
</dbReference>